<dbReference type="KEGG" id="ccp:CHC_T00001244001"/>
<sequence length="224" mass="24788">MHLGGNLGRSRRRSRGKSPRLLEERRKQVKLKMRSARIALSRLCNVSTIEALNWGCVGEKGPIPRILLGLHLDSLDASIIRHGVKRGPLCADKAGHAHLHLEVLCALELAVLDHLGAQLGALSLGLLRRRHHGSQQRRQLLLYPRGLSAEVDGAAGFPAALLRGFLRRSLLGLAAHARKRTQLTHHRTGVGRVGMKARERRGLWRRFRDPGGAVVATRPEVAWI</sequence>
<feature type="compositionally biased region" description="Basic residues" evidence="1">
    <location>
        <begin position="9"/>
        <end position="18"/>
    </location>
</feature>
<accession>R7QK61</accession>
<evidence type="ECO:0000256" key="1">
    <source>
        <dbReference type="SAM" id="MobiDB-lite"/>
    </source>
</evidence>
<dbReference type="RefSeq" id="XP_005718817.1">
    <property type="nucleotide sequence ID" value="XM_005718760.1"/>
</dbReference>
<feature type="region of interest" description="Disordered" evidence="1">
    <location>
        <begin position="1"/>
        <end position="21"/>
    </location>
</feature>
<dbReference type="GeneID" id="17326558"/>
<dbReference type="AlphaFoldDB" id="R7QK61"/>
<dbReference type="EMBL" id="HG001976">
    <property type="protein sequence ID" value="CDF38912.1"/>
    <property type="molecule type" value="Genomic_DNA"/>
</dbReference>
<keyword evidence="3" id="KW-1185">Reference proteome</keyword>
<proteinExistence type="predicted"/>
<evidence type="ECO:0000313" key="2">
    <source>
        <dbReference type="EMBL" id="CDF38912.1"/>
    </source>
</evidence>
<protein>
    <submittedName>
        <fullName evidence="2">Uncharacterized protein</fullName>
    </submittedName>
</protein>
<reference evidence="3" key="1">
    <citation type="journal article" date="2013" name="Proc. Natl. Acad. Sci. U.S.A.">
        <title>Genome structure and metabolic features in the red seaweed Chondrus crispus shed light on evolution of the Archaeplastida.</title>
        <authorList>
            <person name="Collen J."/>
            <person name="Porcel B."/>
            <person name="Carre W."/>
            <person name="Ball S.G."/>
            <person name="Chaparro C."/>
            <person name="Tonon T."/>
            <person name="Barbeyron T."/>
            <person name="Michel G."/>
            <person name="Noel B."/>
            <person name="Valentin K."/>
            <person name="Elias M."/>
            <person name="Artiguenave F."/>
            <person name="Arun A."/>
            <person name="Aury J.M."/>
            <person name="Barbosa-Neto J.F."/>
            <person name="Bothwell J.H."/>
            <person name="Bouget F.Y."/>
            <person name="Brillet L."/>
            <person name="Cabello-Hurtado F."/>
            <person name="Capella-Gutierrez S."/>
            <person name="Charrier B."/>
            <person name="Cladiere L."/>
            <person name="Cock J.M."/>
            <person name="Coelho S.M."/>
            <person name="Colleoni C."/>
            <person name="Czjzek M."/>
            <person name="Da Silva C."/>
            <person name="Delage L."/>
            <person name="Denoeud F."/>
            <person name="Deschamps P."/>
            <person name="Dittami S.M."/>
            <person name="Gabaldon T."/>
            <person name="Gachon C.M."/>
            <person name="Groisillier A."/>
            <person name="Herve C."/>
            <person name="Jabbari K."/>
            <person name="Katinka M."/>
            <person name="Kloareg B."/>
            <person name="Kowalczyk N."/>
            <person name="Labadie K."/>
            <person name="Leblanc C."/>
            <person name="Lopez P.J."/>
            <person name="McLachlan D.H."/>
            <person name="Meslet-Cladiere L."/>
            <person name="Moustafa A."/>
            <person name="Nehr Z."/>
            <person name="Nyvall Collen P."/>
            <person name="Panaud O."/>
            <person name="Partensky F."/>
            <person name="Poulain J."/>
            <person name="Rensing S.A."/>
            <person name="Rousvoal S."/>
            <person name="Samson G."/>
            <person name="Symeonidi A."/>
            <person name="Weissenbach J."/>
            <person name="Zambounis A."/>
            <person name="Wincker P."/>
            <person name="Boyen C."/>
        </authorList>
    </citation>
    <scope>NUCLEOTIDE SEQUENCE [LARGE SCALE GENOMIC DNA]</scope>
    <source>
        <strain evidence="3">cv. Stackhouse</strain>
    </source>
</reference>
<name>R7QK61_CHOCR</name>
<organism evidence="2 3">
    <name type="scientific">Chondrus crispus</name>
    <name type="common">Carrageen Irish moss</name>
    <name type="synonym">Polymorpha crispa</name>
    <dbReference type="NCBI Taxonomy" id="2769"/>
    <lineage>
        <taxon>Eukaryota</taxon>
        <taxon>Rhodophyta</taxon>
        <taxon>Florideophyceae</taxon>
        <taxon>Rhodymeniophycidae</taxon>
        <taxon>Gigartinales</taxon>
        <taxon>Gigartinaceae</taxon>
        <taxon>Chondrus</taxon>
    </lineage>
</organism>
<dbReference type="Gramene" id="CDF38912">
    <property type="protein sequence ID" value="CDF38912"/>
    <property type="gene ID" value="CHC_T00001244001"/>
</dbReference>
<evidence type="ECO:0000313" key="3">
    <source>
        <dbReference type="Proteomes" id="UP000012073"/>
    </source>
</evidence>
<gene>
    <name evidence="2" type="ORF">CHC_T00001244001</name>
</gene>
<dbReference type="Proteomes" id="UP000012073">
    <property type="component" value="Unassembled WGS sequence"/>
</dbReference>